<geneLocation type="plasmid" evidence="1">
    <name>pTi_Tun147</name>
</geneLocation>
<accession>A0A2Z2PZI5</accession>
<protein>
    <submittedName>
        <fullName evidence="1">Uncharacterized protein</fullName>
    </submittedName>
</protein>
<reference evidence="1" key="1">
    <citation type="submission" date="2016-10" db="EMBL/GenBank/DDBJ databases">
        <title>Agrobacterium Ti plasmids: Classification based on T-DNA and Vir regions organization.</title>
        <authorList>
            <person name="Nabi N."/>
            <person name="Vial L."/>
            <person name="Ben Hafsa A."/>
            <person name="Chapulliot D."/>
            <person name="Berard A."/>
            <person name="Chauveau A."/>
            <person name="Le Paslier M.-C."/>
            <person name="Harzallah Skhiri F."/>
            <person name="Brunel D."/>
            <person name="Nesme X."/>
            <person name="Chaouachi M."/>
        </authorList>
    </citation>
    <scope>NUCLEOTIDE SEQUENCE</scope>
    <source>
        <strain evidence="1">Tun147</strain>
        <plasmid evidence="1">pTi_Tun147</plasmid>
    </source>
</reference>
<keyword evidence="1" id="KW-0614">Plasmid</keyword>
<dbReference type="EMBL" id="KY000067">
    <property type="protein sequence ID" value="ASK48247.1"/>
    <property type="molecule type" value="Genomic_DNA"/>
</dbReference>
<name>A0A2Z2PZI5_AGRTU</name>
<evidence type="ECO:0000313" key="1">
    <source>
        <dbReference type="EMBL" id="ASK48247.1"/>
    </source>
</evidence>
<organism evidence="1">
    <name type="scientific">Agrobacterium tumefaciens</name>
    <dbReference type="NCBI Taxonomy" id="358"/>
    <lineage>
        <taxon>Bacteria</taxon>
        <taxon>Pseudomonadati</taxon>
        <taxon>Pseudomonadota</taxon>
        <taxon>Alphaproteobacteria</taxon>
        <taxon>Hyphomicrobiales</taxon>
        <taxon>Rhizobiaceae</taxon>
        <taxon>Rhizobium/Agrobacterium group</taxon>
        <taxon>Agrobacterium</taxon>
        <taxon>Agrobacterium tumefaciens complex</taxon>
    </lineage>
</organism>
<proteinExistence type="predicted"/>
<dbReference type="AlphaFoldDB" id="A0A2Z2PZI5"/>
<sequence>MPASRRAVPPKCFRISAPPLPAQPVACAILDPTIASRPWASSFPNVKETKMTMSLEMQIEELKAELRNACDPVERRQIAAELEMMQAELAAIEAEQDGRVSAEPPF</sequence>